<dbReference type="PANTHER" id="PTHR47707">
    <property type="entry name" value="8-OXO-DGTP DIPHOSPHATASE"/>
    <property type="match status" value="1"/>
</dbReference>
<reference evidence="18" key="1">
    <citation type="submission" date="2018-08" db="EMBL/GenBank/DDBJ databases">
        <authorList>
            <person name="Jin W."/>
            <person name="Wang H."/>
            <person name="Yang Y."/>
            <person name="Li M."/>
            <person name="Liu J."/>
        </authorList>
    </citation>
    <scope>NUCLEOTIDE SEQUENCE</scope>
    <source>
        <strain evidence="18">AESS21</strain>
    </source>
</reference>
<dbReference type="EC" id="3.6.1.55" evidence="12"/>
<dbReference type="CDD" id="cd03425">
    <property type="entry name" value="NUDIX_MutT_NudA_like"/>
    <property type="match status" value="1"/>
</dbReference>
<evidence type="ECO:0000259" key="17">
    <source>
        <dbReference type="PROSITE" id="PS51462"/>
    </source>
</evidence>
<dbReference type="GO" id="GO:0006260">
    <property type="term" value="P:DNA replication"/>
    <property type="evidence" value="ECO:0007669"/>
    <property type="project" value="UniProtKB-KW"/>
</dbReference>
<accession>A0A944GU81</accession>
<keyword evidence="5" id="KW-0479">Metal-binding</keyword>
<comment type="similarity">
    <text evidence="2">Belongs to the Nudix hydrolase family.</text>
</comment>
<sequence length="135" mass="15041">MSRIVLVAACALVDADGRILLAQRPEGKSMAGLWEFPGGKIEAGERPEETLIRELDEELGLSVNEACLAPLTFASHAYEDFHLLMPLFICRRWEGTPVGREGQALKWVRPVRLRDYPMPAADEPLIPFLMDLVPA</sequence>
<evidence type="ECO:0000313" key="19">
    <source>
        <dbReference type="Proteomes" id="UP000705379"/>
    </source>
</evidence>
<dbReference type="FunFam" id="3.90.79.10:FF:000014">
    <property type="entry name" value="8-oxo-dGTP diphosphatase MutT"/>
    <property type="match status" value="1"/>
</dbReference>
<comment type="cofactor">
    <cofactor evidence="1">
        <name>Mg(2+)</name>
        <dbReference type="ChEBI" id="CHEBI:18420"/>
    </cofactor>
</comment>
<dbReference type="InterPro" id="IPR047127">
    <property type="entry name" value="MutT-like"/>
</dbReference>
<dbReference type="GO" id="GO:0046872">
    <property type="term" value="F:metal ion binding"/>
    <property type="evidence" value="ECO:0007669"/>
    <property type="project" value="UniProtKB-KW"/>
</dbReference>
<dbReference type="Proteomes" id="UP000705379">
    <property type="component" value="Unassembled WGS sequence"/>
</dbReference>
<gene>
    <name evidence="18" type="ORF">DYI23_17800</name>
</gene>
<evidence type="ECO:0000256" key="4">
    <source>
        <dbReference type="ARBA" id="ARBA00022705"/>
    </source>
</evidence>
<evidence type="ECO:0000256" key="1">
    <source>
        <dbReference type="ARBA" id="ARBA00001946"/>
    </source>
</evidence>
<evidence type="ECO:0000256" key="6">
    <source>
        <dbReference type="ARBA" id="ARBA00022763"/>
    </source>
</evidence>
<dbReference type="PANTHER" id="PTHR47707:SF1">
    <property type="entry name" value="NUDIX HYDROLASE FAMILY PROTEIN"/>
    <property type="match status" value="1"/>
</dbReference>
<evidence type="ECO:0000256" key="9">
    <source>
        <dbReference type="ARBA" id="ARBA00023204"/>
    </source>
</evidence>
<evidence type="ECO:0000256" key="10">
    <source>
        <dbReference type="ARBA" id="ARBA00035861"/>
    </source>
</evidence>
<dbReference type="AlphaFoldDB" id="A0A944GU81"/>
<keyword evidence="4" id="KW-0235">DNA replication</keyword>
<dbReference type="GO" id="GO:0044715">
    <property type="term" value="F:8-oxo-dGDP phosphatase activity"/>
    <property type="evidence" value="ECO:0007669"/>
    <property type="project" value="TreeGrafter"/>
</dbReference>
<dbReference type="GO" id="GO:0006281">
    <property type="term" value="P:DNA repair"/>
    <property type="evidence" value="ECO:0007669"/>
    <property type="project" value="UniProtKB-KW"/>
</dbReference>
<dbReference type="SUPFAM" id="SSF55811">
    <property type="entry name" value="Nudix"/>
    <property type="match status" value="1"/>
</dbReference>
<evidence type="ECO:0000256" key="15">
    <source>
        <dbReference type="ARBA" id="ARBA00041979"/>
    </source>
</evidence>
<evidence type="ECO:0000313" key="18">
    <source>
        <dbReference type="EMBL" id="MBS8262087.1"/>
    </source>
</evidence>
<dbReference type="GO" id="GO:0008413">
    <property type="term" value="F:8-oxo-7,8-dihydroguanosine triphosphate pyrophosphatase activity"/>
    <property type="evidence" value="ECO:0007669"/>
    <property type="project" value="TreeGrafter"/>
</dbReference>
<evidence type="ECO:0000256" key="7">
    <source>
        <dbReference type="ARBA" id="ARBA00022801"/>
    </source>
</evidence>
<dbReference type="GO" id="GO:0044716">
    <property type="term" value="F:8-oxo-GDP phosphatase activity"/>
    <property type="evidence" value="ECO:0007669"/>
    <property type="project" value="TreeGrafter"/>
</dbReference>
<keyword evidence="9" id="KW-0234">DNA repair</keyword>
<comment type="caution">
    <text evidence="18">The sequence shown here is derived from an EMBL/GenBank/DDBJ whole genome shotgun (WGS) entry which is preliminary data.</text>
</comment>
<keyword evidence="7" id="KW-0378">Hydrolase</keyword>
<keyword evidence="3" id="KW-0515">Mutator protein</keyword>
<evidence type="ECO:0000256" key="12">
    <source>
        <dbReference type="ARBA" id="ARBA00038905"/>
    </source>
</evidence>
<dbReference type="GO" id="GO:0035539">
    <property type="term" value="F:8-oxo-7,8-dihydrodeoxyguanosine triphosphate pyrophosphatase activity"/>
    <property type="evidence" value="ECO:0007669"/>
    <property type="project" value="UniProtKB-EC"/>
</dbReference>
<comment type="catalytic activity">
    <reaction evidence="10">
        <text>8-oxo-dGTP + H2O = 8-oxo-dGMP + diphosphate + H(+)</text>
        <dbReference type="Rhea" id="RHEA:31575"/>
        <dbReference type="ChEBI" id="CHEBI:15377"/>
        <dbReference type="ChEBI" id="CHEBI:15378"/>
        <dbReference type="ChEBI" id="CHEBI:33019"/>
        <dbReference type="ChEBI" id="CHEBI:63224"/>
        <dbReference type="ChEBI" id="CHEBI:77896"/>
        <dbReference type="EC" id="3.6.1.55"/>
    </reaction>
</comment>
<evidence type="ECO:0000256" key="11">
    <source>
        <dbReference type="ARBA" id="ARBA00036904"/>
    </source>
</evidence>
<dbReference type="RefSeq" id="WP_420877517.1">
    <property type="nucleotide sequence ID" value="NZ_QTKU01000004.1"/>
</dbReference>
<dbReference type="InterPro" id="IPR015797">
    <property type="entry name" value="NUDIX_hydrolase-like_dom_sf"/>
</dbReference>
<reference evidence="18" key="2">
    <citation type="journal article" date="2021" name="Microorganisms">
        <title>Bacterial Dimethylsulfoniopropionate Biosynthesis in the East China Sea.</title>
        <authorList>
            <person name="Liu J."/>
            <person name="Zhang Y."/>
            <person name="Liu J."/>
            <person name="Zhong H."/>
            <person name="Williams B.T."/>
            <person name="Zheng Y."/>
            <person name="Curson A.R.J."/>
            <person name="Sun C."/>
            <person name="Sun H."/>
            <person name="Song D."/>
            <person name="Wagner Mackenzie B."/>
            <person name="Bermejo Martinez A."/>
            <person name="Todd J.D."/>
            <person name="Zhang X.H."/>
        </authorList>
    </citation>
    <scope>NUCLEOTIDE SEQUENCE</scope>
    <source>
        <strain evidence="18">AESS21</strain>
    </source>
</reference>
<dbReference type="PROSITE" id="PS51462">
    <property type="entry name" value="NUDIX"/>
    <property type="match status" value="1"/>
</dbReference>
<evidence type="ECO:0000256" key="3">
    <source>
        <dbReference type="ARBA" id="ARBA00022457"/>
    </source>
</evidence>
<evidence type="ECO:0000256" key="8">
    <source>
        <dbReference type="ARBA" id="ARBA00022842"/>
    </source>
</evidence>
<organism evidence="18 19">
    <name type="scientific">Roseibium polysiphoniae</name>
    <dbReference type="NCBI Taxonomy" id="2571221"/>
    <lineage>
        <taxon>Bacteria</taxon>
        <taxon>Pseudomonadati</taxon>
        <taxon>Pseudomonadota</taxon>
        <taxon>Alphaproteobacteria</taxon>
        <taxon>Hyphomicrobiales</taxon>
        <taxon>Stappiaceae</taxon>
        <taxon>Roseibium</taxon>
    </lineage>
</organism>
<dbReference type="InterPro" id="IPR029119">
    <property type="entry name" value="MutY_C"/>
</dbReference>
<protein>
    <recommendedName>
        <fullName evidence="13">8-oxo-dGTP diphosphatase</fullName>
        <ecNumber evidence="12">3.6.1.55</ecNumber>
    </recommendedName>
    <alternativeName>
        <fullName evidence="16">7,8-dihydro-8-oxoguanine-triphosphatase</fullName>
    </alternativeName>
    <alternativeName>
        <fullName evidence="15">Mutator protein MutT</fullName>
    </alternativeName>
    <alternativeName>
        <fullName evidence="14">dGTP pyrophosphohydrolase</fullName>
    </alternativeName>
</protein>
<dbReference type="InterPro" id="IPR020476">
    <property type="entry name" value="Nudix_hydrolase"/>
</dbReference>
<proteinExistence type="inferred from homology"/>
<keyword evidence="6" id="KW-0227">DNA damage</keyword>
<evidence type="ECO:0000256" key="14">
    <source>
        <dbReference type="ARBA" id="ARBA00041592"/>
    </source>
</evidence>
<dbReference type="PRINTS" id="PR00502">
    <property type="entry name" value="NUDIXFAMILY"/>
</dbReference>
<evidence type="ECO:0000256" key="13">
    <source>
        <dbReference type="ARBA" id="ARBA00040794"/>
    </source>
</evidence>
<dbReference type="PROSITE" id="PS00893">
    <property type="entry name" value="NUDIX_BOX"/>
    <property type="match status" value="1"/>
</dbReference>
<evidence type="ECO:0000256" key="16">
    <source>
        <dbReference type="ARBA" id="ARBA00042798"/>
    </source>
</evidence>
<dbReference type="Gene3D" id="3.90.79.10">
    <property type="entry name" value="Nucleoside Triphosphate Pyrophosphohydrolase"/>
    <property type="match status" value="1"/>
</dbReference>
<feature type="domain" description="Nudix hydrolase" evidence="17">
    <location>
        <begin position="2"/>
        <end position="131"/>
    </location>
</feature>
<comment type="catalytic activity">
    <reaction evidence="11">
        <text>8-oxo-GTP + H2O = 8-oxo-GMP + diphosphate + H(+)</text>
        <dbReference type="Rhea" id="RHEA:67616"/>
        <dbReference type="ChEBI" id="CHEBI:15377"/>
        <dbReference type="ChEBI" id="CHEBI:15378"/>
        <dbReference type="ChEBI" id="CHEBI:33019"/>
        <dbReference type="ChEBI" id="CHEBI:143553"/>
        <dbReference type="ChEBI" id="CHEBI:145694"/>
    </reaction>
</comment>
<dbReference type="InterPro" id="IPR020084">
    <property type="entry name" value="NUDIX_hydrolase_CS"/>
</dbReference>
<evidence type="ECO:0000256" key="5">
    <source>
        <dbReference type="ARBA" id="ARBA00022723"/>
    </source>
</evidence>
<dbReference type="Pfam" id="PF14815">
    <property type="entry name" value="NUDIX_4"/>
    <property type="match status" value="1"/>
</dbReference>
<keyword evidence="8" id="KW-0460">Magnesium</keyword>
<dbReference type="InterPro" id="IPR000086">
    <property type="entry name" value="NUDIX_hydrolase_dom"/>
</dbReference>
<dbReference type="EMBL" id="QTKU01000004">
    <property type="protein sequence ID" value="MBS8262087.1"/>
    <property type="molecule type" value="Genomic_DNA"/>
</dbReference>
<evidence type="ECO:0000256" key="2">
    <source>
        <dbReference type="ARBA" id="ARBA00005582"/>
    </source>
</evidence>
<name>A0A944GU81_9HYPH</name>